<gene>
    <name evidence="1" type="ORF">RHMOL_Rhmol10G0077600</name>
</gene>
<dbReference type="EMBL" id="CM046397">
    <property type="protein sequence ID" value="KAI8534275.1"/>
    <property type="molecule type" value="Genomic_DNA"/>
</dbReference>
<organism evidence="1 2">
    <name type="scientific">Rhododendron molle</name>
    <name type="common">Chinese azalea</name>
    <name type="synonym">Azalea mollis</name>
    <dbReference type="NCBI Taxonomy" id="49168"/>
    <lineage>
        <taxon>Eukaryota</taxon>
        <taxon>Viridiplantae</taxon>
        <taxon>Streptophyta</taxon>
        <taxon>Embryophyta</taxon>
        <taxon>Tracheophyta</taxon>
        <taxon>Spermatophyta</taxon>
        <taxon>Magnoliopsida</taxon>
        <taxon>eudicotyledons</taxon>
        <taxon>Gunneridae</taxon>
        <taxon>Pentapetalae</taxon>
        <taxon>asterids</taxon>
        <taxon>Ericales</taxon>
        <taxon>Ericaceae</taxon>
        <taxon>Ericoideae</taxon>
        <taxon>Rhodoreae</taxon>
        <taxon>Rhododendron</taxon>
    </lineage>
</organism>
<name>A0ACC0M033_RHOML</name>
<proteinExistence type="predicted"/>
<evidence type="ECO:0000313" key="2">
    <source>
        <dbReference type="Proteomes" id="UP001062846"/>
    </source>
</evidence>
<evidence type="ECO:0000313" key="1">
    <source>
        <dbReference type="EMBL" id="KAI8534275.1"/>
    </source>
</evidence>
<keyword evidence="2" id="KW-1185">Reference proteome</keyword>
<accession>A0ACC0M033</accession>
<sequence length="118" mass="13424">MFQHAMNANYTDDFPRAARWQSRNEAKSATTVRYREMLDDVQASQVVFDPYRERRQVVADIALYTGCICCMIVVEPYLSDRVLRQFGLVQLVPGSSLAPLRGTRGSTSATYSVVYQFT</sequence>
<reference evidence="1" key="1">
    <citation type="submission" date="2022-02" db="EMBL/GenBank/DDBJ databases">
        <title>Plant Genome Project.</title>
        <authorList>
            <person name="Zhang R.-G."/>
        </authorList>
    </citation>
    <scope>NUCLEOTIDE SEQUENCE</scope>
    <source>
        <strain evidence="1">AT1</strain>
    </source>
</reference>
<comment type="caution">
    <text evidence="1">The sequence shown here is derived from an EMBL/GenBank/DDBJ whole genome shotgun (WGS) entry which is preliminary data.</text>
</comment>
<dbReference type="Proteomes" id="UP001062846">
    <property type="component" value="Chromosome 10"/>
</dbReference>
<protein>
    <submittedName>
        <fullName evidence="1">Uncharacterized protein</fullName>
    </submittedName>
</protein>